<evidence type="ECO:0000313" key="4">
    <source>
        <dbReference type="Proteomes" id="UP000298030"/>
    </source>
</evidence>
<dbReference type="OrthoDB" id="1743579at2759"/>
<keyword evidence="1" id="KW-0732">Signal</keyword>
<dbReference type="SUPFAM" id="SSF53474">
    <property type="entry name" value="alpha/beta-Hydrolases"/>
    <property type="match status" value="1"/>
</dbReference>
<protein>
    <recommendedName>
        <fullName evidence="2">AB hydrolase-1 domain-containing protein</fullName>
    </recommendedName>
</protein>
<organism evidence="3 4">
    <name type="scientific">Coprinellus micaceus</name>
    <name type="common">Glistening ink-cap mushroom</name>
    <name type="synonym">Coprinus micaceus</name>
    <dbReference type="NCBI Taxonomy" id="71717"/>
    <lineage>
        <taxon>Eukaryota</taxon>
        <taxon>Fungi</taxon>
        <taxon>Dikarya</taxon>
        <taxon>Basidiomycota</taxon>
        <taxon>Agaricomycotina</taxon>
        <taxon>Agaricomycetes</taxon>
        <taxon>Agaricomycetidae</taxon>
        <taxon>Agaricales</taxon>
        <taxon>Agaricineae</taxon>
        <taxon>Psathyrellaceae</taxon>
        <taxon>Coprinellus</taxon>
    </lineage>
</organism>
<dbReference type="STRING" id="71717.A0A4Y7TJT1"/>
<comment type="caution">
    <text evidence="3">The sequence shown here is derived from an EMBL/GenBank/DDBJ whole genome shotgun (WGS) entry which is preliminary data.</text>
</comment>
<dbReference type="InterPro" id="IPR029058">
    <property type="entry name" value="AB_hydrolase_fold"/>
</dbReference>
<gene>
    <name evidence="3" type="ORF">FA13DRAFT_1707982</name>
</gene>
<evidence type="ECO:0000256" key="1">
    <source>
        <dbReference type="SAM" id="SignalP"/>
    </source>
</evidence>
<proteinExistence type="predicted"/>
<dbReference type="AlphaFoldDB" id="A0A4Y7TJT1"/>
<dbReference type="Pfam" id="PF12697">
    <property type="entry name" value="Abhydrolase_6"/>
    <property type="match status" value="1"/>
</dbReference>
<accession>A0A4Y7TJT1</accession>
<dbReference type="Proteomes" id="UP000298030">
    <property type="component" value="Unassembled WGS sequence"/>
</dbReference>
<reference evidence="3 4" key="1">
    <citation type="journal article" date="2019" name="Nat. Ecol. Evol.">
        <title>Megaphylogeny resolves global patterns of mushroom evolution.</title>
        <authorList>
            <person name="Varga T."/>
            <person name="Krizsan K."/>
            <person name="Foldi C."/>
            <person name="Dima B."/>
            <person name="Sanchez-Garcia M."/>
            <person name="Sanchez-Ramirez S."/>
            <person name="Szollosi G.J."/>
            <person name="Szarkandi J.G."/>
            <person name="Papp V."/>
            <person name="Albert L."/>
            <person name="Andreopoulos W."/>
            <person name="Angelini C."/>
            <person name="Antonin V."/>
            <person name="Barry K.W."/>
            <person name="Bougher N.L."/>
            <person name="Buchanan P."/>
            <person name="Buyck B."/>
            <person name="Bense V."/>
            <person name="Catcheside P."/>
            <person name="Chovatia M."/>
            <person name="Cooper J."/>
            <person name="Damon W."/>
            <person name="Desjardin D."/>
            <person name="Finy P."/>
            <person name="Geml J."/>
            <person name="Haridas S."/>
            <person name="Hughes K."/>
            <person name="Justo A."/>
            <person name="Karasinski D."/>
            <person name="Kautmanova I."/>
            <person name="Kiss B."/>
            <person name="Kocsube S."/>
            <person name="Kotiranta H."/>
            <person name="LaButti K.M."/>
            <person name="Lechner B.E."/>
            <person name="Liimatainen K."/>
            <person name="Lipzen A."/>
            <person name="Lukacs Z."/>
            <person name="Mihaltcheva S."/>
            <person name="Morgado L.N."/>
            <person name="Niskanen T."/>
            <person name="Noordeloos M.E."/>
            <person name="Ohm R.A."/>
            <person name="Ortiz-Santana B."/>
            <person name="Ovrebo C."/>
            <person name="Racz N."/>
            <person name="Riley R."/>
            <person name="Savchenko A."/>
            <person name="Shiryaev A."/>
            <person name="Soop K."/>
            <person name="Spirin V."/>
            <person name="Szebenyi C."/>
            <person name="Tomsovsky M."/>
            <person name="Tulloss R.E."/>
            <person name="Uehling J."/>
            <person name="Grigoriev I.V."/>
            <person name="Vagvolgyi C."/>
            <person name="Papp T."/>
            <person name="Martin F.M."/>
            <person name="Miettinen O."/>
            <person name="Hibbett D.S."/>
            <person name="Nagy L.G."/>
        </authorList>
    </citation>
    <scope>NUCLEOTIDE SEQUENCE [LARGE SCALE GENOMIC DNA]</scope>
    <source>
        <strain evidence="3 4">FP101781</strain>
    </source>
</reference>
<dbReference type="InterPro" id="IPR000073">
    <property type="entry name" value="AB_hydrolase_1"/>
</dbReference>
<evidence type="ECO:0000259" key="2">
    <source>
        <dbReference type="Pfam" id="PF12697"/>
    </source>
</evidence>
<feature type="signal peptide" evidence="1">
    <location>
        <begin position="1"/>
        <end position="23"/>
    </location>
</feature>
<dbReference type="EMBL" id="QPFP01000011">
    <property type="protein sequence ID" value="TEB33759.1"/>
    <property type="molecule type" value="Genomic_DNA"/>
</dbReference>
<evidence type="ECO:0000313" key="3">
    <source>
        <dbReference type="EMBL" id="TEB33759.1"/>
    </source>
</evidence>
<feature type="chain" id="PRO_5021307289" description="AB hydrolase-1 domain-containing protein" evidence="1">
    <location>
        <begin position="24"/>
        <end position="385"/>
    </location>
</feature>
<dbReference type="Gene3D" id="3.40.50.1820">
    <property type="entry name" value="alpha/beta hydrolase"/>
    <property type="match status" value="1"/>
</dbReference>
<name>A0A4Y7TJT1_COPMI</name>
<keyword evidence="4" id="KW-1185">Reference proteome</keyword>
<feature type="domain" description="AB hydrolase-1" evidence="2">
    <location>
        <begin position="116"/>
        <end position="323"/>
    </location>
</feature>
<sequence length="385" mass="41765">MAPLKALSTLVSLIALGTQAVQAGLAQREANTVLHGKCIESVIPVSITANNSILKIDPPANQQVLTDFVVRWTSETSNVTQEVVQGTFVNKATYNIYTLLCIPTKQDAQKTVELAIHGIGFDHTYWNLGGSGSKYNYVEAALKAGHAILIYDRLGIGKSQKPNGIKEVQLPTEVEIAAQLVKHLKAGPQGQSWKRFVGVGHSFGSATLVNVARVYGNILDATVLTGFTSHDSALKAISTFTWTIASQDDPKRLGSLPPEYLVWNSIINNQQNFFTFPNYDPAVLQASEDNKWSATLGELLTQGTPPAPQYTNPVFVVTGDKDYIFCGGNCFQKVNGTDLLVGTKELFPSVKKFSTYSPAKTGHGVNAHLSAPQTYVQIQNWIADI</sequence>